<feature type="repeat" description="TPR" evidence="3">
    <location>
        <begin position="688"/>
        <end position="721"/>
    </location>
</feature>
<evidence type="ECO:0000313" key="5">
    <source>
        <dbReference type="EMBL" id="CAF4107898.1"/>
    </source>
</evidence>
<dbReference type="Gene3D" id="3.90.176.10">
    <property type="entry name" value="Toxin ADP-ribosyltransferase, Chain A, domain 1"/>
    <property type="match status" value="1"/>
</dbReference>
<evidence type="ECO:0000313" key="4">
    <source>
        <dbReference type="EMBL" id="CAF2088376.1"/>
    </source>
</evidence>
<gene>
    <name evidence="5" type="ORF">UXM345_LOCUS22639</name>
    <name evidence="4" type="ORF">XDN619_LOCUS16097</name>
</gene>
<organism evidence="4 6">
    <name type="scientific">Rotaria magnacalcarata</name>
    <dbReference type="NCBI Taxonomy" id="392030"/>
    <lineage>
        <taxon>Eukaryota</taxon>
        <taxon>Metazoa</taxon>
        <taxon>Spiralia</taxon>
        <taxon>Gnathifera</taxon>
        <taxon>Rotifera</taxon>
        <taxon>Eurotatoria</taxon>
        <taxon>Bdelloidea</taxon>
        <taxon>Philodinida</taxon>
        <taxon>Philodinidae</taxon>
        <taxon>Rotaria</taxon>
    </lineage>
</organism>
<dbReference type="Gene3D" id="1.25.40.10">
    <property type="entry name" value="Tetratricopeptide repeat domain"/>
    <property type="match status" value="4"/>
</dbReference>
<dbReference type="Proteomes" id="UP000663887">
    <property type="component" value="Unassembled WGS sequence"/>
</dbReference>
<dbReference type="PROSITE" id="PS50293">
    <property type="entry name" value="TPR_REGION"/>
    <property type="match status" value="1"/>
</dbReference>
<evidence type="ECO:0000313" key="6">
    <source>
        <dbReference type="Proteomes" id="UP000663887"/>
    </source>
</evidence>
<dbReference type="EMBL" id="CAJNRG010006721">
    <property type="protein sequence ID" value="CAF2088376.1"/>
    <property type="molecule type" value="Genomic_DNA"/>
</dbReference>
<feature type="repeat" description="TPR" evidence="3">
    <location>
        <begin position="732"/>
        <end position="765"/>
    </location>
</feature>
<dbReference type="SUPFAM" id="SSF56399">
    <property type="entry name" value="ADP-ribosylation"/>
    <property type="match status" value="1"/>
</dbReference>
<dbReference type="AlphaFoldDB" id="A0A816SRS4"/>
<dbReference type="InterPro" id="IPR011990">
    <property type="entry name" value="TPR-like_helical_dom_sf"/>
</dbReference>
<dbReference type="PANTHER" id="PTHR45641:SF1">
    <property type="entry name" value="AAA+ ATPASE DOMAIN-CONTAINING PROTEIN"/>
    <property type="match status" value="1"/>
</dbReference>
<keyword evidence="1" id="KW-0677">Repeat</keyword>
<dbReference type="PROSITE" id="PS51996">
    <property type="entry name" value="TR_MART"/>
    <property type="match status" value="1"/>
</dbReference>
<comment type="caution">
    <text evidence="4">The sequence shown here is derived from an EMBL/GenBank/DDBJ whole genome shotgun (WGS) entry which is preliminary data.</text>
</comment>
<dbReference type="SUPFAM" id="SSF48452">
    <property type="entry name" value="TPR-like"/>
    <property type="match status" value="4"/>
</dbReference>
<dbReference type="InterPro" id="IPR002885">
    <property type="entry name" value="PPR_rpt"/>
</dbReference>
<dbReference type="SMART" id="SM00028">
    <property type="entry name" value="TPR"/>
    <property type="match status" value="12"/>
</dbReference>
<dbReference type="Proteomes" id="UP000663842">
    <property type="component" value="Unassembled WGS sequence"/>
</dbReference>
<keyword evidence="2 3" id="KW-0802">TPR repeat</keyword>
<evidence type="ECO:0000256" key="3">
    <source>
        <dbReference type="PROSITE-ProRule" id="PRU00339"/>
    </source>
</evidence>
<sequence>MANFSFLPISNELLTDTQYGDEEFVEVHLDERFYVGDKMQVHKVWNTNNNQMIVQKDYKLFYDPDQCINFITSYEWRKIFLSLTDKFSYMLPLIHDLPQIVYIYIYSSASEKVPYSSSRYPKLRAIVNESSADADGQLLKDIQTFRQDLMPINVINPVHRKTKLLIQEPSQIERYSVVWIQDNSNSETFDTSSITDVIDCLQVFVNFEECMDYIKTSSDDTRIFFISSSSDTETILKEVSPLSKVIAIYLLDNLKQITITPKESIAKLHGPYSDLHSLSNQLSQEYKRYKSDSQISVSIFSREKNEKTVRVLNKENSRFLWLQLLVDILIKMPYNDQTKDEMLHECKIAYKDDKTAQKAIDEFEKTYKSAEALLFYTNDSFLYRLFNQALRTENIDFLFIFRFFLADMYNQLQQLHSEQFSINPKYTGKTLILYRGQNMKLSEFSHIKDNVGGLLSVNTFFSTSEYFQIAMIFSGFDDKYRPPELISVIFEIEIDLIHPVTKKPFASIAHLSKIPDDDEVLFSVGSIFRIFNAEYIGTSEGYWHIKMKLVDNDDDRNELRNELESQYCHNSNLCNLGSALIGMGDYNRAERYFRMLLEYLSELHSAIGPIYGSLGLICSKKGNYQEALASYEQALKCLTRINIYDQREKIGQIYAHMATAYHDLGKPDLALKYLSMATDTDSSPDSLSYIYNQTAMAYRDQGDYCAALEYFQKTLHIEEEILKRTNYHPLLATMYNNIGEIYIRLGDDENGFKHLQRALDIRLKGTVSTHTDLAAIYNNLGLIYSRKNELKKALEMFEKALEIDTQTFDGNHESLALSHNNIATIYQQAANLSKALYHAETGLRIFHRSQARDNASLLVPHQCNLASIQYELGNNSKALNMAQKALKNQLGYLPESHKSISETYHLLSKIYTQKGDLPNALEYLEKSVDVARIPILPKNKFKFEGLELELELLKKTGFNSGRTLSHMQCAPDQPDLQDRCIRQSIEKLELTSTDNILERINSLNTLISVNSRQGNFQMAMKYFEDATLLYTQNRSSDMLLQRKVEESMVSIFFSASRVYYRQNNWTMSLEILKKSLDFALKQEQNSLLPEIYNAMGLSYAHQFDNCMAIHYFELAVNTAKKTLPDDHPNLQRYRYQLQQLKP</sequence>
<evidence type="ECO:0000256" key="1">
    <source>
        <dbReference type="ARBA" id="ARBA00022737"/>
    </source>
</evidence>
<dbReference type="InterPro" id="IPR019734">
    <property type="entry name" value="TPR_rpt"/>
</dbReference>
<protein>
    <submittedName>
        <fullName evidence="4">Uncharacterized protein</fullName>
    </submittedName>
</protein>
<proteinExistence type="predicted"/>
<feature type="repeat" description="TPR" evidence="3">
    <location>
        <begin position="774"/>
        <end position="807"/>
    </location>
</feature>
<dbReference type="EMBL" id="CAJOBF010003767">
    <property type="protein sequence ID" value="CAF4107898.1"/>
    <property type="molecule type" value="Genomic_DNA"/>
</dbReference>
<feature type="repeat" description="TPR" evidence="3">
    <location>
        <begin position="901"/>
        <end position="934"/>
    </location>
</feature>
<reference evidence="4" key="1">
    <citation type="submission" date="2021-02" db="EMBL/GenBank/DDBJ databases">
        <authorList>
            <person name="Nowell W R."/>
        </authorList>
    </citation>
    <scope>NUCLEOTIDE SEQUENCE</scope>
</reference>
<dbReference type="Pfam" id="PF01535">
    <property type="entry name" value="PPR"/>
    <property type="match status" value="1"/>
</dbReference>
<dbReference type="PANTHER" id="PTHR45641">
    <property type="entry name" value="TETRATRICOPEPTIDE REPEAT PROTEIN (AFU_ORTHOLOGUE AFUA_6G03870)"/>
    <property type="match status" value="1"/>
</dbReference>
<name>A0A816SRS4_9BILA</name>
<dbReference type="Pfam" id="PF13374">
    <property type="entry name" value="TPR_10"/>
    <property type="match status" value="1"/>
</dbReference>
<evidence type="ECO:0000256" key="2">
    <source>
        <dbReference type="ARBA" id="ARBA00022803"/>
    </source>
</evidence>
<dbReference type="PROSITE" id="PS50005">
    <property type="entry name" value="TPR"/>
    <property type="match status" value="4"/>
</dbReference>
<accession>A0A816SRS4</accession>
<dbReference type="Pfam" id="PF13424">
    <property type="entry name" value="TPR_12"/>
    <property type="match status" value="3"/>
</dbReference>